<dbReference type="Pfam" id="PF07569">
    <property type="entry name" value="Hira"/>
    <property type="match status" value="1"/>
</dbReference>
<evidence type="ECO:0000256" key="9">
    <source>
        <dbReference type="ARBA" id="ARBA00023242"/>
    </source>
</evidence>
<dbReference type="GeneID" id="25984976"/>
<dbReference type="AlphaFoldDB" id="J4UE07"/>
<reference evidence="15 16" key="1">
    <citation type="journal article" date="2012" name="Eukaryot. Cell">
        <title>Draft genome sequence of CBS 2479, the standard type strain of Trichosporon asahii.</title>
        <authorList>
            <person name="Yang R.Y."/>
            <person name="Li H.T."/>
            <person name="Zhu H."/>
            <person name="Zhou G.P."/>
            <person name="Wang M."/>
            <person name="Wang L."/>
        </authorList>
    </citation>
    <scope>NUCLEOTIDE SEQUENCE [LARGE SCALE GENOMIC DNA]</scope>
    <source>
        <strain evidence="16">ATCC 90039 / CBS 2479 / JCM 2466 / KCTC 7840 / NCYC 2677 / UAMH 7654</strain>
    </source>
</reference>
<evidence type="ECO:0000256" key="4">
    <source>
        <dbReference type="ARBA" id="ARBA00022574"/>
    </source>
</evidence>
<dbReference type="InterPro" id="IPR031120">
    <property type="entry name" value="HIR1-like"/>
</dbReference>
<dbReference type="GO" id="GO:0006355">
    <property type="term" value="P:regulation of DNA-templated transcription"/>
    <property type="evidence" value="ECO:0007669"/>
    <property type="project" value="InterPro"/>
</dbReference>
<dbReference type="HOGENOM" id="CLU_004372_3_0_1"/>
<keyword evidence="9 11" id="KW-0539">Nucleus</keyword>
<dbReference type="InterPro" id="IPR001680">
    <property type="entry name" value="WD40_rpt"/>
</dbReference>
<dbReference type="EMBL" id="ALBS01000171">
    <property type="protein sequence ID" value="EJT49440.1"/>
    <property type="molecule type" value="Genomic_DNA"/>
</dbReference>
<evidence type="ECO:0000313" key="16">
    <source>
        <dbReference type="Proteomes" id="UP000002748"/>
    </source>
</evidence>
<gene>
    <name evidence="15" type="ORF">A1Q1_01462</name>
</gene>
<dbReference type="PANTHER" id="PTHR13831">
    <property type="entry name" value="MEMBER OF THE HIR1 FAMILY OF WD-REPEAT PROTEINS"/>
    <property type="match status" value="1"/>
</dbReference>
<dbReference type="InterPro" id="IPR019775">
    <property type="entry name" value="WD40_repeat_CS"/>
</dbReference>
<dbReference type="KEGG" id="tasa:A1Q1_01462"/>
<proteinExistence type="inferred from homology"/>
<dbReference type="PROSITE" id="PS50082">
    <property type="entry name" value="WD_REPEATS_2"/>
    <property type="match status" value="3"/>
</dbReference>
<dbReference type="OrthoDB" id="1741719at2759"/>
<keyword evidence="6 11" id="KW-0156">Chromatin regulator</keyword>
<dbReference type="InterPro" id="IPR015943">
    <property type="entry name" value="WD40/YVTN_repeat-like_dom_sf"/>
</dbReference>
<dbReference type="GO" id="GO:0006338">
    <property type="term" value="P:chromatin remodeling"/>
    <property type="evidence" value="ECO:0007669"/>
    <property type="project" value="InterPro"/>
</dbReference>
<feature type="repeat" description="WD" evidence="10">
    <location>
        <begin position="136"/>
        <end position="168"/>
    </location>
</feature>
<dbReference type="PROSITE" id="PS50294">
    <property type="entry name" value="WD_REPEATS_REGION"/>
    <property type="match status" value="3"/>
</dbReference>
<dbReference type="GO" id="GO:0000417">
    <property type="term" value="C:HIR complex"/>
    <property type="evidence" value="ECO:0007669"/>
    <property type="project" value="TreeGrafter"/>
</dbReference>
<evidence type="ECO:0000259" key="13">
    <source>
        <dbReference type="Pfam" id="PF07569"/>
    </source>
</evidence>
<evidence type="ECO:0000256" key="1">
    <source>
        <dbReference type="ARBA" id="ARBA00004123"/>
    </source>
</evidence>
<evidence type="ECO:0000256" key="2">
    <source>
        <dbReference type="ARBA" id="ARBA00007306"/>
    </source>
</evidence>
<evidence type="ECO:0000256" key="11">
    <source>
        <dbReference type="RuleBase" id="RU364014"/>
    </source>
</evidence>
<keyword evidence="8 11" id="KW-0804">Transcription</keyword>
<feature type="domain" description="CAF1B/HIR1 beta-propeller" evidence="14">
    <location>
        <begin position="51"/>
        <end position="378"/>
    </location>
</feature>
<feature type="compositionally biased region" description="Low complexity" evidence="12">
    <location>
        <begin position="465"/>
        <end position="482"/>
    </location>
</feature>
<evidence type="ECO:0000256" key="3">
    <source>
        <dbReference type="ARBA" id="ARBA00022491"/>
    </source>
</evidence>
<feature type="repeat" description="WD" evidence="10">
    <location>
        <begin position="78"/>
        <end position="112"/>
    </location>
</feature>
<evidence type="ECO:0000256" key="8">
    <source>
        <dbReference type="ARBA" id="ARBA00023163"/>
    </source>
</evidence>
<keyword evidence="7 11" id="KW-0805">Transcription regulation</keyword>
<comment type="function">
    <text evidence="11">Required for replication-independent chromatin assembly and for the periodic repression of histone gene transcription during the cell cycle.</text>
</comment>
<organism evidence="15 16">
    <name type="scientific">Trichosporon asahii var. asahii (strain ATCC 90039 / CBS 2479 / JCM 2466 / KCTC 7840 / NBRC 103889/ NCYC 2677 / UAMH 7654)</name>
    <name type="common">Yeast</name>
    <dbReference type="NCBI Taxonomy" id="1186058"/>
    <lineage>
        <taxon>Eukaryota</taxon>
        <taxon>Fungi</taxon>
        <taxon>Dikarya</taxon>
        <taxon>Basidiomycota</taxon>
        <taxon>Agaricomycotina</taxon>
        <taxon>Tremellomycetes</taxon>
        <taxon>Trichosporonales</taxon>
        <taxon>Trichosporonaceae</taxon>
        <taxon>Trichosporon</taxon>
    </lineage>
</organism>
<evidence type="ECO:0000256" key="6">
    <source>
        <dbReference type="ARBA" id="ARBA00022853"/>
    </source>
</evidence>
<dbReference type="PROSITE" id="PS00678">
    <property type="entry name" value="WD_REPEATS_1"/>
    <property type="match status" value="1"/>
</dbReference>
<evidence type="ECO:0000259" key="14">
    <source>
        <dbReference type="Pfam" id="PF24105"/>
    </source>
</evidence>
<evidence type="ECO:0000313" key="15">
    <source>
        <dbReference type="EMBL" id="EJT49440.1"/>
    </source>
</evidence>
<accession>J4UE07</accession>
<evidence type="ECO:0000256" key="12">
    <source>
        <dbReference type="SAM" id="MobiDB-lite"/>
    </source>
</evidence>
<feature type="repeat" description="WD" evidence="10">
    <location>
        <begin position="190"/>
        <end position="231"/>
    </location>
</feature>
<dbReference type="Proteomes" id="UP000002748">
    <property type="component" value="Unassembled WGS sequence"/>
</dbReference>
<sequence length="874" mass="95086">MRVIKPNWVEHAAGELIDDFQADDQARRRRRAPSTPSPCIPMGRDWRRVAKVKIWSTLPILDAEAAENEANHKLLCTMSAHTGPVLTVRWAHHGRYLASGSDDAVLLVWDLDPSGGGRVFGSEEVNVENWKALRRLVGHVADVVDCAWSRDDSMLASVGLDSKIIIWDGFTFGTWSPWMLANSTERIKTIDTHQGFVKGVTWDPVGNYLATQSDDKTVRIWNTETWQEVQVISKPFELSPQSTFFRRLSWSPDGAFIAASNAMNGPVFVAAVIEREGWQSNISFVGHQNTIQVAAFNPRLFFQKGETPSRVNASCMLALGADDYNISIWRNTMHKPLVVIRDVFMRQLLDLDWANDGLTLYGCSADGTICTIKFEEGEFPELAEADMTSKILDEYGYKSTRKRIAPSKPLSVSSSFTAPPPGATEHVNVIIPRKSNKPKGRRINLSGTMTGGASSSNGPLRPSMGGRAPLARPAASPPRSGAQDAFSRAAEEPLSFGSGSAATASMFAGMDDSRVGDKRKFGFEDDNRAAKGRTMGASRPMARIEEIRAPRVVLGGQASGSGGHVLPIPSVQSALRVQQTDGHGVLTAENASDDSGSNTVSLSINNQDVWTDFIPSPALAVVSTASFSAVASEDGSVRVYSAAGRHDARRGNVVVTPTSMAHLLDVASTSGGSPTTLQVMAASVCPNGCPVVVTSEPAGWAFDSGVGAWTQVASPWWAGSPLNETRTRGGRAPAAGWILAEIEAKFPADPPQIRNKPQWWDEALSLGHYETRLNATRLLGSKDEYLHWLKQYAKYLGDENFRERAEELIADLMGPIYYLSGKPNWTPNVMAGLVKRDAAVAALQAMRHTSALGGFANEQLNILRRMQGSEQEWL</sequence>
<dbReference type="InterPro" id="IPR036322">
    <property type="entry name" value="WD40_repeat_dom_sf"/>
</dbReference>
<protein>
    <recommendedName>
        <fullName evidence="11">Protein HIR</fullName>
    </recommendedName>
</protein>
<comment type="caution">
    <text evidence="15">The sequence shown here is derived from an EMBL/GenBank/DDBJ whole genome shotgun (WGS) entry which is preliminary data.</text>
</comment>
<dbReference type="SMART" id="SM00320">
    <property type="entry name" value="WD40"/>
    <property type="match status" value="5"/>
</dbReference>
<dbReference type="SUPFAM" id="SSF50978">
    <property type="entry name" value="WD40 repeat-like"/>
    <property type="match status" value="1"/>
</dbReference>
<keyword evidence="3 11" id="KW-0678">Repressor</keyword>
<dbReference type="GO" id="GO:0005634">
    <property type="term" value="C:nucleus"/>
    <property type="evidence" value="ECO:0007669"/>
    <property type="project" value="UniProtKB-SubCell"/>
</dbReference>
<dbReference type="GO" id="GO:0031491">
    <property type="term" value="F:nucleosome binding"/>
    <property type="evidence" value="ECO:0007669"/>
    <property type="project" value="TreeGrafter"/>
</dbReference>
<feature type="domain" description="Protein HIRA-like C-terminal" evidence="13">
    <location>
        <begin position="621"/>
        <end position="812"/>
    </location>
</feature>
<dbReference type="GO" id="GO:0006351">
    <property type="term" value="P:DNA-templated transcription"/>
    <property type="evidence" value="ECO:0007669"/>
    <property type="project" value="InterPro"/>
</dbReference>
<dbReference type="Pfam" id="PF24105">
    <property type="entry name" value="Beta-prop_CAF1B_HIR1"/>
    <property type="match status" value="1"/>
</dbReference>
<feature type="compositionally biased region" description="Polar residues" evidence="12">
    <location>
        <begin position="445"/>
        <end position="458"/>
    </location>
</feature>
<dbReference type="RefSeq" id="XP_014179976.1">
    <property type="nucleotide sequence ID" value="XM_014324501.1"/>
</dbReference>
<dbReference type="InterPro" id="IPR011494">
    <property type="entry name" value="HIRA-like_C"/>
</dbReference>
<keyword evidence="4 10" id="KW-0853">WD repeat</keyword>
<evidence type="ECO:0000256" key="7">
    <source>
        <dbReference type="ARBA" id="ARBA00023015"/>
    </source>
</evidence>
<name>J4UE07_TRIAS</name>
<dbReference type="Gene3D" id="2.130.10.10">
    <property type="entry name" value="YVTN repeat-like/Quinoprotein amine dehydrogenase"/>
    <property type="match status" value="2"/>
</dbReference>
<dbReference type="GO" id="GO:0000785">
    <property type="term" value="C:chromatin"/>
    <property type="evidence" value="ECO:0007669"/>
    <property type="project" value="TreeGrafter"/>
</dbReference>
<comment type="subcellular location">
    <subcellularLocation>
        <location evidence="1 11">Nucleus</location>
    </subcellularLocation>
</comment>
<dbReference type="VEuPathDB" id="FungiDB:A1Q1_01462"/>
<dbReference type="InterPro" id="IPR055410">
    <property type="entry name" value="Beta-prop_CAF1B_HIR1"/>
</dbReference>
<evidence type="ECO:0000256" key="10">
    <source>
        <dbReference type="PROSITE-ProRule" id="PRU00221"/>
    </source>
</evidence>
<feature type="region of interest" description="Disordered" evidence="12">
    <location>
        <begin position="431"/>
        <end position="493"/>
    </location>
</feature>
<dbReference type="PANTHER" id="PTHR13831:SF0">
    <property type="entry name" value="PROTEIN HIRA"/>
    <property type="match status" value="1"/>
</dbReference>
<evidence type="ECO:0000256" key="5">
    <source>
        <dbReference type="ARBA" id="ARBA00022737"/>
    </source>
</evidence>
<keyword evidence="5 11" id="KW-0677">Repeat</keyword>
<comment type="similarity">
    <text evidence="2 11">Belongs to the WD repeat HIR1 family.</text>
</comment>